<dbReference type="Proteomes" id="UP000521313">
    <property type="component" value="Unassembled WGS sequence"/>
</dbReference>
<dbReference type="InterPro" id="IPR006027">
    <property type="entry name" value="NusB_RsmB_TIM44"/>
</dbReference>
<evidence type="ECO:0000256" key="10">
    <source>
        <dbReference type="ARBA" id="ARBA00030399"/>
    </source>
</evidence>
<evidence type="ECO:0000256" key="9">
    <source>
        <dbReference type="ARBA" id="ARBA00022884"/>
    </source>
</evidence>
<dbReference type="GO" id="GO:0006355">
    <property type="term" value="P:regulation of DNA-templated transcription"/>
    <property type="evidence" value="ECO:0007669"/>
    <property type="project" value="InterPro"/>
</dbReference>
<dbReference type="InterPro" id="IPR001678">
    <property type="entry name" value="MeTrfase_RsmB-F_NOP2_dom"/>
</dbReference>
<evidence type="ECO:0000256" key="13">
    <source>
        <dbReference type="PROSITE-ProRule" id="PRU01023"/>
    </source>
</evidence>
<dbReference type="RefSeq" id="WP_183373784.1">
    <property type="nucleotide sequence ID" value="NZ_JACHHD010000001.1"/>
</dbReference>
<feature type="active site" description="Nucleophile" evidence="13">
    <location>
        <position position="358"/>
    </location>
</feature>
<dbReference type="PANTHER" id="PTHR22807">
    <property type="entry name" value="NOP2 YEAST -RELATED NOL1/NOP2/FMU SUN DOMAIN-CONTAINING"/>
    <property type="match status" value="1"/>
</dbReference>
<dbReference type="EMBL" id="JACHHD010000001">
    <property type="protein sequence ID" value="MBB5184072.1"/>
    <property type="molecule type" value="Genomic_DNA"/>
</dbReference>
<comment type="function">
    <text evidence="1">Specifically methylates the cytosine at position 967 (m5C967) of 16S rRNA.</text>
</comment>
<dbReference type="InterPro" id="IPR004573">
    <property type="entry name" value="rRNA_ssu_MeTfrase_B"/>
</dbReference>
<dbReference type="PROSITE" id="PS51686">
    <property type="entry name" value="SAM_MT_RSMB_NOP"/>
    <property type="match status" value="1"/>
</dbReference>
<dbReference type="Pfam" id="PF01189">
    <property type="entry name" value="Methyltr_RsmB-F"/>
    <property type="match status" value="1"/>
</dbReference>
<evidence type="ECO:0000313" key="15">
    <source>
        <dbReference type="EMBL" id="MBB5184072.1"/>
    </source>
</evidence>
<evidence type="ECO:0000256" key="8">
    <source>
        <dbReference type="ARBA" id="ARBA00022691"/>
    </source>
</evidence>
<dbReference type="AlphaFoldDB" id="A0A7W8FYK2"/>
<comment type="similarity">
    <text evidence="13">Belongs to the class I-like SAM-binding methyltransferase superfamily. RsmB/NOP family.</text>
</comment>
<feature type="binding site" evidence="13">
    <location>
        <position position="262"/>
    </location>
    <ligand>
        <name>S-adenosyl-L-methionine</name>
        <dbReference type="ChEBI" id="CHEBI:59789"/>
    </ligand>
</feature>
<evidence type="ECO:0000313" key="16">
    <source>
        <dbReference type="Proteomes" id="UP000521313"/>
    </source>
</evidence>
<comment type="caution">
    <text evidence="13">Lacks conserved residue(s) required for the propagation of feature annotation.</text>
</comment>
<feature type="binding site" evidence="13">
    <location>
        <position position="289"/>
    </location>
    <ligand>
        <name>S-adenosyl-L-methionine</name>
        <dbReference type="ChEBI" id="CHEBI:59789"/>
    </ligand>
</feature>
<name>A0A7W8FYK2_9FIRM</name>
<feature type="binding site" evidence="13">
    <location>
        <position position="305"/>
    </location>
    <ligand>
        <name>S-adenosyl-L-methionine</name>
        <dbReference type="ChEBI" id="CHEBI:59789"/>
    </ligand>
</feature>
<dbReference type="InterPro" id="IPR049560">
    <property type="entry name" value="MeTrfase_RsmB-F_NOP2_cat"/>
</dbReference>
<comment type="caution">
    <text evidence="15">The sequence shown here is derived from an EMBL/GenBank/DDBJ whole genome shotgun (WGS) entry which is preliminary data.</text>
</comment>
<dbReference type="InterPro" id="IPR023267">
    <property type="entry name" value="RCMT"/>
</dbReference>
<dbReference type="EC" id="2.1.1.176" evidence="3"/>
<evidence type="ECO:0000256" key="5">
    <source>
        <dbReference type="ARBA" id="ARBA00022552"/>
    </source>
</evidence>
<comment type="subcellular location">
    <subcellularLocation>
        <location evidence="2">Cytoplasm</location>
    </subcellularLocation>
</comment>
<dbReference type="NCBIfam" id="TIGR00563">
    <property type="entry name" value="rsmB"/>
    <property type="match status" value="1"/>
</dbReference>
<dbReference type="InterPro" id="IPR029063">
    <property type="entry name" value="SAM-dependent_MTases_sf"/>
</dbReference>
<accession>A0A7W8FYK2</accession>
<keyword evidence="6 13" id="KW-0489">Methyltransferase</keyword>
<evidence type="ECO:0000256" key="1">
    <source>
        <dbReference type="ARBA" id="ARBA00002724"/>
    </source>
</evidence>
<organism evidence="15 16">
    <name type="scientific">Faecalicoccus acidiformans</name>
    <dbReference type="NCBI Taxonomy" id="915173"/>
    <lineage>
        <taxon>Bacteria</taxon>
        <taxon>Bacillati</taxon>
        <taxon>Bacillota</taxon>
        <taxon>Erysipelotrichia</taxon>
        <taxon>Erysipelotrichales</taxon>
        <taxon>Erysipelotrichaceae</taxon>
        <taxon>Faecalicoccus</taxon>
    </lineage>
</organism>
<dbReference type="SUPFAM" id="SSF48013">
    <property type="entry name" value="NusB-like"/>
    <property type="match status" value="1"/>
</dbReference>
<evidence type="ECO:0000256" key="2">
    <source>
        <dbReference type="ARBA" id="ARBA00004496"/>
    </source>
</evidence>
<evidence type="ECO:0000256" key="7">
    <source>
        <dbReference type="ARBA" id="ARBA00022679"/>
    </source>
</evidence>
<dbReference type="PANTHER" id="PTHR22807:SF53">
    <property type="entry name" value="RIBOSOMAL RNA SMALL SUBUNIT METHYLTRANSFERASE B-RELATED"/>
    <property type="match status" value="1"/>
</dbReference>
<keyword evidence="9 13" id="KW-0694">RNA-binding</keyword>
<dbReference type="NCBIfam" id="NF011494">
    <property type="entry name" value="PRK14902.1"/>
    <property type="match status" value="1"/>
</dbReference>
<protein>
    <recommendedName>
        <fullName evidence="3">16S rRNA (cytosine(967)-C(5))-methyltransferase</fullName>
        <ecNumber evidence="3">2.1.1.176</ecNumber>
    </recommendedName>
    <alternativeName>
        <fullName evidence="10">16S rRNA m5C967 methyltransferase</fullName>
    </alternativeName>
    <alternativeName>
        <fullName evidence="11">rRNA (cytosine-C(5)-)-methyltransferase RsmB</fullName>
    </alternativeName>
</protein>
<dbReference type="InterPro" id="IPR035926">
    <property type="entry name" value="NusB-like_sf"/>
</dbReference>
<evidence type="ECO:0000256" key="12">
    <source>
        <dbReference type="ARBA" id="ARBA00047283"/>
    </source>
</evidence>
<dbReference type="GO" id="GO:0008649">
    <property type="term" value="F:rRNA methyltransferase activity"/>
    <property type="evidence" value="ECO:0007669"/>
    <property type="project" value="InterPro"/>
</dbReference>
<reference evidence="15 16" key="1">
    <citation type="submission" date="2020-08" db="EMBL/GenBank/DDBJ databases">
        <title>Genomic Encyclopedia of Type Strains, Phase IV (KMG-IV): sequencing the most valuable type-strain genomes for metagenomic binning, comparative biology and taxonomic classification.</title>
        <authorList>
            <person name="Goeker M."/>
        </authorList>
    </citation>
    <scope>NUCLEOTIDE SEQUENCE [LARGE SCALE GENOMIC DNA]</scope>
    <source>
        <strain evidence="15 16">DSM 26963</strain>
    </source>
</reference>
<sequence length="405" mass="46604">MRNWIYQALCAIILDQVYSNLYLRDHLDSCPKKDRALATRIVYGTIQNYGYLNYAIDQYAQKKVDKRVRILLAMSLYQLFYLDKVPAYAIVYEANQICRKISPKSRGFVNAMLHRIKKDQIHLPDDPLESLSIQTSLPLWLIRMWNAQYGEKRTQQMAWASLKILPVYVRRNPIKASSQEFEEAGWEKVNGDLYRYPKNDVAHHPFYREGKMSVQDLGSYQIACFVDAKAGMHVLDACAAPGTKSMAILERMKDQGSMTCIDIHPHRVKLIQNEIRRLGVHHAKAFVCDASEIDDLGVYDRILCDVPCSGYGVLARKPDIRLRLKSTDMDTLIPLQKKILESCAAHVKKKGQIVYSTCTINKKENEKQIEAFLQAHPNFSLMEEKILFPNDQADGFYMAKLEKES</sequence>
<dbReference type="CDD" id="cd02440">
    <property type="entry name" value="AdoMet_MTases"/>
    <property type="match status" value="1"/>
</dbReference>
<dbReference type="GO" id="GO:0003723">
    <property type="term" value="F:RNA binding"/>
    <property type="evidence" value="ECO:0007669"/>
    <property type="project" value="UniProtKB-UniRule"/>
</dbReference>
<proteinExistence type="inferred from homology"/>
<dbReference type="Gene3D" id="1.10.940.10">
    <property type="entry name" value="NusB-like"/>
    <property type="match status" value="1"/>
</dbReference>
<evidence type="ECO:0000256" key="3">
    <source>
        <dbReference type="ARBA" id="ARBA00012140"/>
    </source>
</evidence>
<dbReference type="GO" id="GO:0005737">
    <property type="term" value="C:cytoplasm"/>
    <property type="evidence" value="ECO:0007669"/>
    <property type="project" value="UniProtKB-SubCell"/>
</dbReference>
<evidence type="ECO:0000256" key="11">
    <source>
        <dbReference type="ARBA" id="ARBA00031088"/>
    </source>
</evidence>
<gene>
    <name evidence="15" type="ORF">HNQ43_000105</name>
</gene>
<feature type="domain" description="SAM-dependent MTase RsmB/NOP-type" evidence="14">
    <location>
        <begin position="141"/>
        <end position="405"/>
    </location>
</feature>
<comment type="catalytic activity">
    <reaction evidence="12">
        <text>cytidine(967) in 16S rRNA + S-adenosyl-L-methionine = 5-methylcytidine(967) in 16S rRNA + S-adenosyl-L-homocysteine + H(+)</text>
        <dbReference type="Rhea" id="RHEA:42748"/>
        <dbReference type="Rhea" id="RHEA-COMP:10219"/>
        <dbReference type="Rhea" id="RHEA-COMP:10220"/>
        <dbReference type="ChEBI" id="CHEBI:15378"/>
        <dbReference type="ChEBI" id="CHEBI:57856"/>
        <dbReference type="ChEBI" id="CHEBI:59789"/>
        <dbReference type="ChEBI" id="CHEBI:74483"/>
        <dbReference type="ChEBI" id="CHEBI:82748"/>
        <dbReference type="EC" id="2.1.1.176"/>
    </reaction>
</comment>
<dbReference type="Gene3D" id="3.40.50.150">
    <property type="entry name" value="Vaccinia Virus protein VP39"/>
    <property type="match status" value="1"/>
</dbReference>
<dbReference type="Pfam" id="PF01029">
    <property type="entry name" value="NusB"/>
    <property type="match status" value="1"/>
</dbReference>
<evidence type="ECO:0000259" key="14">
    <source>
        <dbReference type="PROSITE" id="PS51686"/>
    </source>
</evidence>
<evidence type="ECO:0000256" key="6">
    <source>
        <dbReference type="ARBA" id="ARBA00022603"/>
    </source>
</evidence>
<keyword evidence="4" id="KW-0963">Cytoplasm</keyword>
<evidence type="ECO:0000256" key="4">
    <source>
        <dbReference type="ARBA" id="ARBA00022490"/>
    </source>
</evidence>
<dbReference type="PRINTS" id="PR02008">
    <property type="entry name" value="RCMTFAMILY"/>
</dbReference>
<keyword evidence="7 13" id="KW-0808">Transferase</keyword>
<keyword evidence="5" id="KW-0698">rRNA processing</keyword>
<dbReference type="SUPFAM" id="SSF53335">
    <property type="entry name" value="S-adenosyl-L-methionine-dependent methyltransferases"/>
    <property type="match status" value="1"/>
</dbReference>
<keyword evidence="8 13" id="KW-0949">S-adenosyl-L-methionine</keyword>